<evidence type="ECO:0000256" key="5">
    <source>
        <dbReference type="ARBA" id="ARBA00022692"/>
    </source>
</evidence>
<feature type="domain" description="TonB-dependent receptor-like beta-barrel" evidence="13">
    <location>
        <begin position="334"/>
        <end position="776"/>
    </location>
</feature>
<organism evidence="15 16">
    <name type="scientific">Hoeflea alexandrii</name>
    <dbReference type="NCBI Taxonomy" id="288436"/>
    <lineage>
        <taxon>Bacteria</taxon>
        <taxon>Pseudomonadati</taxon>
        <taxon>Pseudomonadota</taxon>
        <taxon>Alphaproteobacteria</taxon>
        <taxon>Hyphomicrobiales</taxon>
        <taxon>Rhizobiaceae</taxon>
        <taxon>Hoeflea</taxon>
    </lineage>
</organism>
<gene>
    <name evidence="15" type="ORF">GTW23_00305</name>
</gene>
<accession>A0ABT1CK73</accession>
<dbReference type="PROSITE" id="PS52016">
    <property type="entry name" value="TONB_DEPENDENT_REC_3"/>
    <property type="match status" value="1"/>
</dbReference>
<dbReference type="CDD" id="cd01347">
    <property type="entry name" value="ligand_gated_channel"/>
    <property type="match status" value="1"/>
</dbReference>
<evidence type="ECO:0000259" key="14">
    <source>
        <dbReference type="Pfam" id="PF07715"/>
    </source>
</evidence>
<dbReference type="InterPro" id="IPR000531">
    <property type="entry name" value="Beta-barrel_TonB"/>
</dbReference>
<keyword evidence="7 10" id="KW-0472">Membrane</keyword>
<evidence type="ECO:0000256" key="4">
    <source>
        <dbReference type="ARBA" id="ARBA00022452"/>
    </source>
</evidence>
<dbReference type="PANTHER" id="PTHR32552">
    <property type="entry name" value="FERRICHROME IRON RECEPTOR-RELATED"/>
    <property type="match status" value="1"/>
</dbReference>
<evidence type="ECO:0000256" key="10">
    <source>
        <dbReference type="PROSITE-ProRule" id="PRU01360"/>
    </source>
</evidence>
<keyword evidence="3 10" id="KW-0813">Transport</keyword>
<comment type="similarity">
    <text evidence="2 10 11">Belongs to the TonB-dependent receptor family.</text>
</comment>
<keyword evidence="16" id="KW-1185">Reference proteome</keyword>
<comment type="caution">
    <text evidence="15">The sequence shown here is derived from an EMBL/GenBank/DDBJ whole genome shotgun (WGS) entry which is preliminary data.</text>
</comment>
<proteinExistence type="inferred from homology"/>
<reference evidence="15 16" key="1">
    <citation type="submission" date="2020-01" db="EMBL/GenBank/DDBJ databases">
        <title>Genomes of bacteria type strains.</title>
        <authorList>
            <person name="Chen J."/>
            <person name="Zhu S."/>
            <person name="Yang J."/>
        </authorList>
    </citation>
    <scope>NUCLEOTIDE SEQUENCE [LARGE SCALE GENOMIC DNA]</scope>
    <source>
        <strain evidence="15 16">DSM 16655</strain>
    </source>
</reference>
<dbReference type="Pfam" id="PF07715">
    <property type="entry name" value="Plug"/>
    <property type="match status" value="1"/>
</dbReference>
<keyword evidence="4 10" id="KW-1134">Transmembrane beta strand</keyword>
<evidence type="ECO:0000256" key="8">
    <source>
        <dbReference type="ARBA" id="ARBA00023170"/>
    </source>
</evidence>
<dbReference type="Gene3D" id="2.170.130.10">
    <property type="entry name" value="TonB-dependent receptor, plug domain"/>
    <property type="match status" value="1"/>
</dbReference>
<dbReference type="Pfam" id="PF00593">
    <property type="entry name" value="TonB_dep_Rec_b-barrel"/>
    <property type="match status" value="1"/>
</dbReference>
<keyword evidence="8 15" id="KW-0675">Receptor</keyword>
<name>A0ABT1CK73_9HYPH</name>
<evidence type="ECO:0000256" key="7">
    <source>
        <dbReference type="ARBA" id="ARBA00023136"/>
    </source>
</evidence>
<evidence type="ECO:0000256" key="1">
    <source>
        <dbReference type="ARBA" id="ARBA00004571"/>
    </source>
</evidence>
<keyword evidence="6 11" id="KW-0798">TonB box</keyword>
<feature type="coiled-coil region" evidence="12">
    <location>
        <begin position="66"/>
        <end position="107"/>
    </location>
</feature>
<dbReference type="PANTHER" id="PTHR32552:SF83">
    <property type="entry name" value="BLR3904 PROTEIN"/>
    <property type="match status" value="1"/>
</dbReference>
<keyword evidence="9 10" id="KW-0998">Cell outer membrane</keyword>
<dbReference type="InterPro" id="IPR039426">
    <property type="entry name" value="TonB-dep_rcpt-like"/>
</dbReference>
<protein>
    <submittedName>
        <fullName evidence="15">TonB-dependent siderophore receptor</fullName>
    </submittedName>
</protein>
<evidence type="ECO:0000256" key="11">
    <source>
        <dbReference type="RuleBase" id="RU003357"/>
    </source>
</evidence>
<evidence type="ECO:0000313" key="16">
    <source>
        <dbReference type="Proteomes" id="UP001320715"/>
    </source>
</evidence>
<dbReference type="InterPro" id="IPR037066">
    <property type="entry name" value="Plug_dom_sf"/>
</dbReference>
<evidence type="ECO:0000256" key="6">
    <source>
        <dbReference type="ARBA" id="ARBA00023077"/>
    </source>
</evidence>
<evidence type="ECO:0000259" key="13">
    <source>
        <dbReference type="Pfam" id="PF00593"/>
    </source>
</evidence>
<evidence type="ECO:0000313" key="15">
    <source>
        <dbReference type="EMBL" id="MCO6406597.1"/>
    </source>
</evidence>
<dbReference type="Proteomes" id="UP001320715">
    <property type="component" value="Unassembled WGS sequence"/>
</dbReference>
<dbReference type="Gene3D" id="2.40.170.20">
    <property type="entry name" value="TonB-dependent receptor, beta-barrel domain"/>
    <property type="match status" value="1"/>
</dbReference>
<dbReference type="InterPro" id="IPR010105">
    <property type="entry name" value="TonB_sidphr_rcpt"/>
</dbReference>
<dbReference type="InterPro" id="IPR036942">
    <property type="entry name" value="Beta-barrel_TonB_sf"/>
</dbReference>
<dbReference type="SUPFAM" id="SSF56935">
    <property type="entry name" value="Porins"/>
    <property type="match status" value="1"/>
</dbReference>
<evidence type="ECO:0000256" key="2">
    <source>
        <dbReference type="ARBA" id="ARBA00009810"/>
    </source>
</evidence>
<dbReference type="InterPro" id="IPR012910">
    <property type="entry name" value="Plug_dom"/>
</dbReference>
<evidence type="ECO:0000256" key="9">
    <source>
        <dbReference type="ARBA" id="ARBA00023237"/>
    </source>
</evidence>
<feature type="domain" description="TonB-dependent receptor plug" evidence="14">
    <location>
        <begin position="135"/>
        <end position="233"/>
    </location>
</feature>
<dbReference type="NCBIfam" id="TIGR01783">
    <property type="entry name" value="TonB-siderophor"/>
    <property type="match status" value="1"/>
</dbReference>
<evidence type="ECO:0000256" key="12">
    <source>
        <dbReference type="SAM" id="Coils"/>
    </source>
</evidence>
<evidence type="ECO:0000256" key="3">
    <source>
        <dbReference type="ARBA" id="ARBA00022448"/>
    </source>
</evidence>
<keyword evidence="5 10" id="KW-0812">Transmembrane</keyword>
<keyword evidence="12" id="KW-0175">Coiled coil</keyword>
<sequence>MLSATVAAACFVAVGTHPGLAQDGDAIVLPTVEVETTQQQDPAAAAAAADQQSAAASQRAAQRAAAARAQRQAEAAAARAAALEEANQRAEAEARAAAEAAAKAKEIARGNPYADPDAPFKSDRLANSRLPGAIADTPRTVTAIGKEVLEATGMTSVREIARTTPGISLGFGEGGNSYGDNIYIRGFKANNDLYVDGVRDSGISVHETFNTEQIEVIKGPAGTIGGRGTTGGALDIVSKKAKDVSFFEASTTVTSAKTKRATVDYNHAFNEQVQLRLNGLVQDGKVAGRDNVNDDRRGLAAAVTIKPIDLFTIEADIAHTVIKQTPDWGVPYLSNNGGPVTEYGVDRSTFYGVVGRDYQDVTQTVGTIRTILEFSDSAKLTNTARYSRSINDYVLTAPSSLITNNSTDINDWQVSLSFKSRYQETDVFSDVLELTGETSLGGLSHTYVAGLSYSDEKVNTYSYQNLQSEDYRPPAGQRGCTVSAVNPDPIAQGCWSGEAPVRGTAATTTRVRSTSLYALDTVELNDHWLVNGGVRVDFYDNKRSSGTTDLERKDTLFNWNAGVTYKPWEHTSFYAAIASSSNPSGQEIAAGGSFYGGLDDGGVLLAPERNMSYEAGVKYEYNDDLLLTAAVFQTVKSSAREDYDPDGRGGPAPTQYLDTLKYSMTGVELGVSGNLTDRISLFGGAVLMDSKILESKTTADIGKDIANIAHHQFSLLGTYAYNEKLTLGARVTYAGGRKLGSVAANGNTLPDYTTLDLLATYKFSENAELQLNVTNVADTTYYDSGYRSGSPFTYVAPGREFSFNLKAKF</sequence>
<dbReference type="EMBL" id="JAAAML010000001">
    <property type="protein sequence ID" value="MCO6406597.1"/>
    <property type="molecule type" value="Genomic_DNA"/>
</dbReference>
<comment type="subcellular location">
    <subcellularLocation>
        <location evidence="1 10">Cell outer membrane</location>
        <topology evidence="1 10">Multi-pass membrane protein</topology>
    </subcellularLocation>
</comment>